<keyword evidence="3" id="KW-0479">Metal-binding</keyword>
<dbReference type="InterPro" id="IPR013342">
    <property type="entry name" value="Mandelate_racemase_C"/>
</dbReference>
<keyword evidence="4" id="KW-0460">Magnesium</keyword>
<comment type="cofactor">
    <cofactor evidence="1">
        <name>Mg(2+)</name>
        <dbReference type="ChEBI" id="CHEBI:18420"/>
    </cofactor>
</comment>
<proteinExistence type="inferred from homology"/>
<dbReference type="SFLD" id="SFLDG00180">
    <property type="entry name" value="muconate_cycloisomerase"/>
    <property type="match status" value="1"/>
</dbReference>
<accession>A0A381VQV5</accession>
<evidence type="ECO:0000313" key="6">
    <source>
        <dbReference type="EMBL" id="SVA42027.1"/>
    </source>
</evidence>
<reference evidence="6" key="1">
    <citation type="submission" date="2018-05" db="EMBL/GenBank/DDBJ databases">
        <authorList>
            <person name="Lanie J.A."/>
            <person name="Ng W.-L."/>
            <person name="Kazmierczak K.M."/>
            <person name="Andrzejewski T.M."/>
            <person name="Davidsen T.M."/>
            <person name="Wayne K.J."/>
            <person name="Tettelin H."/>
            <person name="Glass J.I."/>
            <person name="Rusch D."/>
            <person name="Podicherti R."/>
            <person name="Tsui H.-C.T."/>
            <person name="Winkler M.E."/>
        </authorList>
    </citation>
    <scope>NUCLEOTIDE SEQUENCE</scope>
</reference>
<evidence type="ECO:0000259" key="5">
    <source>
        <dbReference type="SMART" id="SM00922"/>
    </source>
</evidence>
<dbReference type="PANTHER" id="PTHR48080">
    <property type="entry name" value="D-GALACTONATE DEHYDRATASE-RELATED"/>
    <property type="match status" value="1"/>
</dbReference>
<dbReference type="SMART" id="SM00922">
    <property type="entry name" value="MR_MLE"/>
    <property type="match status" value="1"/>
</dbReference>
<dbReference type="SFLD" id="SFLDS00001">
    <property type="entry name" value="Enolase"/>
    <property type="match status" value="1"/>
</dbReference>
<dbReference type="SUPFAM" id="SSF54826">
    <property type="entry name" value="Enolase N-terminal domain-like"/>
    <property type="match status" value="1"/>
</dbReference>
<feature type="domain" description="Mandelate racemase/muconate lactonizing enzyme C-terminal" evidence="5">
    <location>
        <begin position="144"/>
        <end position="243"/>
    </location>
</feature>
<protein>
    <recommendedName>
        <fullName evidence="5">Mandelate racemase/muconate lactonizing enzyme C-terminal domain-containing protein</fullName>
    </recommendedName>
</protein>
<evidence type="ECO:0000256" key="2">
    <source>
        <dbReference type="ARBA" id="ARBA00008031"/>
    </source>
</evidence>
<dbReference type="AlphaFoldDB" id="A0A381VQV5"/>
<gene>
    <name evidence="6" type="ORF">METZ01_LOCUS94881</name>
</gene>
<evidence type="ECO:0000256" key="3">
    <source>
        <dbReference type="ARBA" id="ARBA00022723"/>
    </source>
</evidence>
<evidence type="ECO:0000256" key="4">
    <source>
        <dbReference type="ARBA" id="ARBA00022842"/>
    </source>
</evidence>
<dbReference type="Pfam" id="PF13378">
    <property type="entry name" value="MR_MLE_C"/>
    <property type="match status" value="1"/>
</dbReference>
<dbReference type="Pfam" id="PF02746">
    <property type="entry name" value="MR_MLE_N"/>
    <property type="match status" value="1"/>
</dbReference>
<dbReference type="Gene3D" id="3.20.20.120">
    <property type="entry name" value="Enolase-like C-terminal domain"/>
    <property type="match status" value="1"/>
</dbReference>
<dbReference type="InterPro" id="IPR013341">
    <property type="entry name" value="Mandelate_racemase_N_dom"/>
</dbReference>
<dbReference type="InterPro" id="IPR029065">
    <property type="entry name" value="Enolase_C-like"/>
</dbReference>
<name>A0A381VQV5_9ZZZZ</name>
<dbReference type="InterPro" id="IPR036849">
    <property type="entry name" value="Enolase-like_C_sf"/>
</dbReference>
<dbReference type="PANTHER" id="PTHR48080:SF3">
    <property type="entry name" value="ENOLASE SUPERFAMILY MEMBER DDB_G0284701"/>
    <property type="match status" value="1"/>
</dbReference>
<organism evidence="6">
    <name type="scientific">marine metagenome</name>
    <dbReference type="NCBI Taxonomy" id="408172"/>
    <lineage>
        <taxon>unclassified sequences</taxon>
        <taxon>metagenomes</taxon>
        <taxon>ecological metagenomes</taxon>
    </lineage>
</organism>
<evidence type="ECO:0000256" key="1">
    <source>
        <dbReference type="ARBA" id="ARBA00001946"/>
    </source>
</evidence>
<dbReference type="InterPro" id="IPR029017">
    <property type="entry name" value="Enolase-like_N"/>
</dbReference>
<sequence>MKINKIEIYQVDLPYINGTYKLSGGRTYDGFDATLVKITTDTGLDGWGESTPFGTNYIAAHAKGVRSGIEEIAPYILGMDPCHIDRINNVMDECLEGHLHAKTPIDVACWDLLGKSTKRSVSELLGGPIKGPVPVISSIYAGSPDDMKERVEQHRQKGFLGHSVKIGADEKEGGPSLDAERIKACLKDRRPGEWFLVDANGGLSVEHALRMLLLLPDEIEFVLEAPCRTWLETQSLRKKTNIPIFLDELAQTEEDVLRSIKDEIADGIGIKISKQGGLTRSKKIRDICLAGGLVTSIQETVGSEVAFAALLQLAQTTPRHILRCALDTRSMVRKSTAKFDVPIKNGGAEVPYEKFGLGIEIIEENIGDPVQIYK</sequence>
<dbReference type="SUPFAM" id="SSF51604">
    <property type="entry name" value="Enolase C-terminal domain-like"/>
    <property type="match status" value="1"/>
</dbReference>
<dbReference type="GO" id="GO:0003824">
    <property type="term" value="F:catalytic activity"/>
    <property type="evidence" value="ECO:0007669"/>
    <property type="project" value="UniProtKB-ARBA"/>
</dbReference>
<dbReference type="FunFam" id="3.30.390.10:FF:000009">
    <property type="entry name" value="Hydrophobic dipeptide epimerase"/>
    <property type="match status" value="1"/>
</dbReference>
<dbReference type="Gene3D" id="3.30.390.10">
    <property type="entry name" value="Enolase-like, N-terminal domain"/>
    <property type="match status" value="1"/>
</dbReference>
<dbReference type="InterPro" id="IPR034593">
    <property type="entry name" value="DgoD-like"/>
</dbReference>
<dbReference type="EMBL" id="UINC01009369">
    <property type="protein sequence ID" value="SVA42027.1"/>
    <property type="molecule type" value="Genomic_DNA"/>
</dbReference>
<comment type="similarity">
    <text evidence="2">Belongs to the mandelate racemase/muconate lactonizing enzyme family.</text>
</comment>
<dbReference type="GO" id="GO:0046872">
    <property type="term" value="F:metal ion binding"/>
    <property type="evidence" value="ECO:0007669"/>
    <property type="project" value="UniProtKB-KW"/>
</dbReference>